<dbReference type="PANTHER" id="PTHR47959">
    <property type="entry name" value="ATP-DEPENDENT RNA HELICASE RHLE-RELATED"/>
    <property type="match status" value="1"/>
</dbReference>
<keyword evidence="4" id="KW-0067">ATP-binding</keyword>
<dbReference type="Pfam" id="PF00271">
    <property type="entry name" value="Helicase_C"/>
    <property type="match status" value="1"/>
</dbReference>
<evidence type="ECO:0000259" key="7">
    <source>
        <dbReference type="PROSITE" id="PS51192"/>
    </source>
</evidence>
<feature type="compositionally biased region" description="Basic and acidic residues" evidence="6">
    <location>
        <begin position="660"/>
        <end position="671"/>
    </location>
</feature>
<dbReference type="InterPro" id="IPR014001">
    <property type="entry name" value="Helicase_ATP-bd"/>
</dbReference>
<keyword evidence="3 10" id="KW-0347">Helicase</keyword>
<dbReference type="GO" id="GO:0005524">
    <property type="term" value="F:ATP binding"/>
    <property type="evidence" value="ECO:0007669"/>
    <property type="project" value="UniProtKB-KW"/>
</dbReference>
<dbReference type="InterPro" id="IPR050079">
    <property type="entry name" value="DEAD_box_RNA_helicase"/>
</dbReference>
<dbReference type="PROSITE" id="PS51192">
    <property type="entry name" value="HELICASE_ATP_BIND_1"/>
    <property type="match status" value="1"/>
</dbReference>
<dbReference type="SMART" id="SM00490">
    <property type="entry name" value="HELICc"/>
    <property type="match status" value="1"/>
</dbReference>
<dbReference type="GO" id="GO:0016787">
    <property type="term" value="F:hydrolase activity"/>
    <property type="evidence" value="ECO:0007669"/>
    <property type="project" value="UniProtKB-KW"/>
</dbReference>
<dbReference type="InterPro" id="IPR027417">
    <property type="entry name" value="P-loop_NTPase"/>
</dbReference>
<dbReference type="GO" id="GO:0003724">
    <property type="term" value="F:RNA helicase activity"/>
    <property type="evidence" value="ECO:0007669"/>
    <property type="project" value="InterPro"/>
</dbReference>
<keyword evidence="2" id="KW-0378">Hydrolase</keyword>
<dbReference type="InterPro" id="IPR011545">
    <property type="entry name" value="DEAD/DEAH_box_helicase_dom"/>
</dbReference>
<feature type="region of interest" description="Disordered" evidence="6">
    <location>
        <begin position="506"/>
        <end position="535"/>
    </location>
</feature>
<dbReference type="Pfam" id="PF00270">
    <property type="entry name" value="DEAD"/>
    <property type="match status" value="1"/>
</dbReference>
<comment type="caution">
    <text evidence="10">The sequence shown here is derived from an EMBL/GenBank/DDBJ whole genome shotgun (WGS) entry which is preliminary data.</text>
</comment>
<evidence type="ECO:0000256" key="4">
    <source>
        <dbReference type="ARBA" id="ARBA00022840"/>
    </source>
</evidence>
<dbReference type="PANTHER" id="PTHR47959:SF8">
    <property type="entry name" value="RNA HELICASE"/>
    <property type="match status" value="1"/>
</dbReference>
<dbReference type="Gene3D" id="3.40.50.300">
    <property type="entry name" value="P-loop containing nucleotide triphosphate hydrolases"/>
    <property type="match status" value="2"/>
</dbReference>
<feature type="domain" description="DEAD-box RNA helicase Q" evidence="9">
    <location>
        <begin position="13"/>
        <end position="41"/>
    </location>
</feature>
<evidence type="ECO:0000259" key="8">
    <source>
        <dbReference type="PROSITE" id="PS51194"/>
    </source>
</evidence>
<evidence type="ECO:0000256" key="2">
    <source>
        <dbReference type="ARBA" id="ARBA00022801"/>
    </source>
</evidence>
<dbReference type="GO" id="GO:0003676">
    <property type="term" value="F:nucleic acid binding"/>
    <property type="evidence" value="ECO:0007669"/>
    <property type="project" value="InterPro"/>
</dbReference>
<dbReference type="InterPro" id="IPR001650">
    <property type="entry name" value="Helicase_C-like"/>
</dbReference>
<evidence type="ECO:0000256" key="1">
    <source>
        <dbReference type="ARBA" id="ARBA00022741"/>
    </source>
</evidence>
<dbReference type="OMA" id="KMAFITC"/>
<evidence type="ECO:0000256" key="5">
    <source>
        <dbReference type="PROSITE-ProRule" id="PRU00552"/>
    </source>
</evidence>
<evidence type="ECO:0000259" key="9">
    <source>
        <dbReference type="PROSITE" id="PS51195"/>
    </source>
</evidence>
<protein>
    <submittedName>
        <fullName evidence="10">Dead deah box helicase putative</fullName>
    </submittedName>
</protein>
<keyword evidence="1" id="KW-0547">Nucleotide-binding</keyword>
<dbReference type="EMBL" id="BDEQ01000001">
    <property type="protein sequence ID" value="GAT93118.1"/>
    <property type="molecule type" value="Genomic_DNA"/>
</dbReference>
<name>A0A5K1VFN7_ENTHI</name>
<feature type="compositionally biased region" description="Basic and acidic residues" evidence="6">
    <location>
        <begin position="603"/>
        <end position="640"/>
    </location>
</feature>
<reference evidence="10 11" key="1">
    <citation type="submission" date="2016-05" db="EMBL/GenBank/DDBJ databases">
        <title>First whole genome sequencing of Entamoeba histolytica HM1:IMSS-clone-6.</title>
        <authorList>
            <person name="Mukherjee Avik.K."/>
            <person name="Izumyama S."/>
            <person name="Nakada-Tsukui K."/>
            <person name="Nozaki T."/>
        </authorList>
    </citation>
    <scope>NUCLEOTIDE SEQUENCE [LARGE SCALE GENOMIC DNA]</scope>
    <source>
        <strain evidence="10 11">HM1:IMSS clone 6</strain>
    </source>
</reference>
<dbReference type="PROSITE" id="PS51194">
    <property type="entry name" value="HELICASE_CTER"/>
    <property type="match status" value="1"/>
</dbReference>
<dbReference type="VEuPathDB" id="AmoebaDB:EHI8A_110930"/>
<evidence type="ECO:0000313" key="11">
    <source>
        <dbReference type="Proteomes" id="UP000078387"/>
    </source>
</evidence>
<gene>
    <name evidence="10" type="ORF">CL6EHI_069410</name>
</gene>
<dbReference type="SUPFAM" id="SSF52540">
    <property type="entry name" value="P-loop containing nucleoside triphosphate hydrolases"/>
    <property type="match status" value="1"/>
</dbReference>
<evidence type="ECO:0000313" key="10">
    <source>
        <dbReference type="EMBL" id="GAT93118.1"/>
    </source>
</evidence>
<feature type="short sequence motif" description="Q motif" evidence="5">
    <location>
        <begin position="13"/>
        <end position="41"/>
    </location>
</feature>
<dbReference type="VEuPathDB" id="AmoebaDB:EHI7A_102480"/>
<evidence type="ECO:0000256" key="6">
    <source>
        <dbReference type="SAM" id="MobiDB-lite"/>
    </source>
</evidence>
<evidence type="ECO:0000256" key="3">
    <source>
        <dbReference type="ARBA" id="ARBA00022806"/>
    </source>
</evidence>
<proteinExistence type="predicted"/>
<dbReference type="PROSITE" id="PS51195">
    <property type="entry name" value="Q_MOTIF"/>
    <property type="match status" value="1"/>
</dbReference>
<dbReference type="Proteomes" id="UP000078387">
    <property type="component" value="Unassembled WGS sequence"/>
</dbReference>
<feature type="region of interest" description="Disordered" evidence="6">
    <location>
        <begin position="598"/>
        <end position="684"/>
    </location>
</feature>
<feature type="compositionally biased region" description="Basic residues" evidence="6">
    <location>
        <begin position="672"/>
        <end position="684"/>
    </location>
</feature>
<dbReference type="VEuPathDB" id="AmoebaDB:EHI5A_145680"/>
<dbReference type="AlphaFoldDB" id="A0A5K1VFN7"/>
<dbReference type="InterPro" id="IPR014014">
    <property type="entry name" value="RNA_helicase_DEAD_Q_motif"/>
</dbReference>
<dbReference type="GO" id="GO:0005829">
    <property type="term" value="C:cytosol"/>
    <property type="evidence" value="ECO:0007669"/>
    <property type="project" value="TreeGrafter"/>
</dbReference>
<organism evidence="10 11">
    <name type="scientific">Entamoeba histolytica</name>
    <dbReference type="NCBI Taxonomy" id="5759"/>
    <lineage>
        <taxon>Eukaryota</taxon>
        <taxon>Amoebozoa</taxon>
        <taxon>Evosea</taxon>
        <taxon>Archamoebae</taxon>
        <taxon>Mastigamoebida</taxon>
        <taxon>Entamoebidae</taxon>
        <taxon>Entamoeba</taxon>
    </lineage>
</organism>
<accession>A0A5K1VFN7</accession>
<feature type="compositionally biased region" description="Basic and acidic residues" evidence="6">
    <location>
        <begin position="506"/>
        <end position="524"/>
    </location>
</feature>
<dbReference type="VEuPathDB" id="AmoebaDB:KM1_181150"/>
<sequence>MEEQQSKKSKSSGGFQSMGLNKQTLLGVLKKGYRVPTPIQRKAIPAILRGNDIIAMARTGSGKTAAYLVPIINRLETHSTEGVRSLIICPTRELALQTIKVFNELGKLTNLKASLIIGGSKLSDQFDNLSSGPDIIVATPGRLTFILEGANISLNRVEMVCFDEADLMFESGFSEQVSDIMRMLPPTRQILLFSATLPRNLAEFLKNTLKQPEIIRLDTEERLSPDLDNFFYHVKEHEKEGHLLYLLLDLIGDKEQTVVFCATRHEVEYLNEILKIFDIKTSIMFGKADQQEREINLKKFRKQETHVLLVTDVAARGVDIPELDNVINYDFPATPKLYIHRCGRVARAGRMGKCYNFVQTDEVGYLMDLQVFALENKEIEFGVIPRSFIDPYIYQIQETLKGNYDLEFLKKGSDNSLIMYKKSKPLASGEGISKAKVFSIDQIHPQFKSQDNKDEILKDQWLKGIKNYRPKSTVFEIDSSKLTQQQVMAATRLSHSTRIINAIRRNKEEKEKEEKEQLEKELKESGAIPMEEEQKSAGYIPSVPKKRSLFDDTSDRIIYSTRNPLDFTVEIAADEEEDLKAQAKQRVWDRKKKKFVMASGGLDQHRREMKKKMEEKEKVKQQFKEWSKTKEKKENKEKGAKMNTSVKTKEQVLKKKMMKIRHEEQKKAADIRRKKNEKRYGKKK</sequence>
<dbReference type="SMART" id="SM00487">
    <property type="entry name" value="DEXDc"/>
    <property type="match status" value="1"/>
</dbReference>
<dbReference type="CDD" id="cd18787">
    <property type="entry name" value="SF2_C_DEAD"/>
    <property type="match status" value="1"/>
</dbReference>
<feature type="domain" description="Helicase ATP-binding" evidence="7">
    <location>
        <begin position="44"/>
        <end position="215"/>
    </location>
</feature>
<feature type="domain" description="Helicase C-terminal" evidence="8">
    <location>
        <begin position="226"/>
        <end position="392"/>
    </location>
</feature>
<dbReference type="VEuPathDB" id="AmoebaDB:EHI_069410"/>